<feature type="transmembrane region" description="Helical" evidence="1">
    <location>
        <begin position="12"/>
        <end position="29"/>
    </location>
</feature>
<evidence type="ECO:0000313" key="3">
    <source>
        <dbReference type="EMBL" id="SKB86487.1"/>
    </source>
</evidence>
<accession>A0A1T5ERB1</accession>
<keyword evidence="1" id="KW-1133">Transmembrane helix</keyword>
<gene>
    <name evidence="3" type="ORF">SAMN05660477_01502</name>
</gene>
<dbReference type="OrthoDB" id="9805025at2"/>
<organism evidence="3 4">
    <name type="scientific">Soonwooa buanensis</name>
    <dbReference type="NCBI Taxonomy" id="619805"/>
    <lineage>
        <taxon>Bacteria</taxon>
        <taxon>Pseudomonadati</taxon>
        <taxon>Bacteroidota</taxon>
        <taxon>Flavobacteriia</taxon>
        <taxon>Flavobacteriales</taxon>
        <taxon>Weeksellaceae</taxon>
        <taxon>Chryseobacterium group</taxon>
        <taxon>Soonwooa</taxon>
    </lineage>
</organism>
<feature type="transmembrane region" description="Helical" evidence="1">
    <location>
        <begin position="117"/>
        <end position="134"/>
    </location>
</feature>
<dbReference type="InterPro" id="IPR053150">
    <property type="entry name" value="Teicoplanin_resist-assoc"/>
</dbReference>
<proteinExistence type="predicted"/>
<reference evidence="3 4" key="1">
    <citation type="submission" date="2017-02" db="EMBL/GenBank/DDBJ databases">
        <authorList>
            <person name="Peterson S.W."/>
        </authorList>
    </citation>
    <scope>NUCLEOTIDE SEQUENCE [LARGE SCALE GENOMIC DNA]</scope>
    <source>
        <strain evidence="3 4">DSM 22323</strain>
    </source>
</reference>
<protein>
    <submittedName>
        <fullName evidence="3">VanZ like family protein</fullName>
    </submittedName>
</protein>
<dbReference type="PANTHER" id="PTHR36834">
    <property type="entry name" value="MEMBRANE PROTEIN-RELATED"/>
    <property type="match status" value="1"/>
</dbReference>
<sequence>MLKFLKTTYRILIIPYTILLLYFMFLGFGREVMSINIVRLTPLASTIQFVENSLFLKDILINIIGNFLMFLPFGFLAWIFPKFYDFKTLILSFLFVLIIVEALQYFTRLGVFDIDDIILNSIGMSLGFLLMNFLERIFAVKH</sequence>
<dbReference type="InterPro" id="IPR006976">
    <property type="entry name" value="VanZ-like"/>
</dbReference>
<dbReference type="STRING" id="619805.SAMN05660477_01502"/>
<feature type="transmembrane region" description="Helical" evidence="1">
    <location>
        <begin position="88"/>
        <end position="105"/>
    </location>
</feature>
<feature type="domain" description="VanZ-like" evidence="2">
    <location>
        <begin position="16"/>
        <end position="133"/>
    </location>
</feature>
<feature type="transmembrane region" description="Helical" evidence="1">
    <location>
        <begin position="59"/>
        <end position="81"/>
    </location>
</feature>
<evidence type="ECO:0000256" key="1">
    <source>
        <dbReference type="SAM" id="Phobius"/>
    </source>
</evidence>
<keyword evidence="1" id="KW-0812">Transmembrane</keyword>
<evidence type="ECO:0000259" key="2">
    <source>
        <dbReference type="Pfam" id="PF04892"/>
    </source>
</evidence>
<dbReference type="RefSeq" id="WP_079666758.1">
    <property type="nucleotide sequence ID" value="NZ_FUYZ01000004.1"/>
</dbReference>
<dbReference type="AlphaFoldDB" id="A0A1T5ERB1"/>
<keyword evidence="1" id="KW-0472">Membrane</keyword>
<dbReference type="PANTHER" id="PTHR36834:SF1">
    <property type="entry name" value="INTEGRAL MEMBRANE PROTEIN"/>
    <property type="match status" value="1"/>
</dbReference>
<evidence type="ECO:0000313" key="4">
    <source>
        <dbReference type="Proteomes" id="UP000191112"/>
    </source>
</evidence>
<keyword evidence="4" id="KW-1185">Reference proteome</keyword>
<dbReference type="Proteomes" id="UP000191112">
    <property type="component" value="Unassembled WGS sequence"/>
</dbReference>
<dbReference type="Pfam" id="PF04892">
    <property type="entry name" value="VanZ"/>
    <property type="match status" value="1"/>
</dbReference>
<name>A0A1T5ERB1_9FLAO</name>
<dbReference type="EMBL" id="FUYZ01000004">
    <property type="protein sequence ID" value="SKB86487.1"/>
    <property type="molecule type" value="Genomic_DNA"/>
</dbReference>